<reference evidence="2 3" key="1">
    <citation type="submission" date="2022-03" db="EMBL/GenBank/DDBJ databases">
        <title>Novel taxa within the pig intestine.</title>
        <authorList>
            <person name="Wylensek D."/>
            <person name="Bishof K."/>
            <person name="Afrizal A."/>
            <person name="Clavel T."/>
        </authorList>
    </citation>
    <scope>NUCLEOTIDE SEQUENCE [LARGE SCALE GENOMIC DNA]</scope>
    <source>
        <strain evidence="2 3">Cla-KB-P134</strain>
    </source>
</reference>
<keyword evidence="3" id="KW-1185">Reference proteome</keyword>
<dbReference type="EMBL" id="JALBUS010000003">
    <property type="protein sequence ID" value="MDX8416806.1"/>
    <property type="molecule type" value="Genomic_DNA"/>
</dbReference>
<comment type="caution">
    <text evidence="2">The sequence shown here is derived from an EMBL/GenBank/DDBJ whole genome shotgun (WGS) entry which is preliminary data.</text>
</comment>
<name>A0ABU4WJQ9_9FIRM</name>
<gene>
    <name evidence="2" type="ORF">MOZ64_02955</name>
</gene>
<accession>A0ABU4WJQ9</accession>
<evidence type="ECO:0000313" key="2">
    <source>
        <dbReference type="EMBL" id="MDX8416806.1"/>
    </source>
</evidence>
<proteinExistence type="predicted"/>
<keyword evidence="1" id="KW-1133">Transmembrane helix</keyword>
<feature type="transmembrane region" description="Helical" evidence="1">
    <location>
        <begin position="12"/>
        <end position="31"/>
    </location>
</feature>
<keyword evidence="1" id="KW-0472">Membrane</keyword>
<dbReference type="RefSeq" id="WP_320325124.1">
    <property type="nucleotide sequence ID" value="NZ_JALBUS010000003.1"/>
</dbReference>
<organism evidence="2 3">
    <name type="scientific">Absicoccus intestinalis</name>
    <dbReference type="NCBI Taxonomy" id="2926319"/>
    <lineage>
        <taxon>Bacteria</taxon>
        <taxon>Bacillati</taxon>
        <taxon>Bacillota</taxon>
        <taxon>Erysipelotrichia</taxon>
        <taxon>Erysipelotrichales</taxon>
        <taxon>Erysipelotrichaceae</taxon>
        <taxon>Absicoccus</taxon>
    </lineage>
</organism>
<evidence type="ECO:0000313" key="3">
    <source>
        <dbReference type="Proteomes" id="UP001285244"/>
    </source>
</evidence>
<keyword evidence="1" id="KW-0812">Transmembrane</keyword>
<protein>
    <submittedName>
        <fullName evidence="2">Uncharacterized protein</fullName>
    </submittedName>
</protein>
<evidence type="ECO:0000256" key="1">
    <source>
        <dbReference type="SAM" id="Phobius"/>
    </source>
</evidence>
<dbReference type="Proteomes" id="UP001285244">
    <property type="component" value="Unassembled WGS sequence"/>
</dbReference>
<sequence length="53" mass="6377">MNRLLMATNSFWMGLLSLCIVLFLVHILFFIKRHILHWSKKQEGEANEHFFKS</sequence>